<evidence type="ECO:0000313" key="2">
    <source>
        <dbReference type="EMBL" id="CAG5099554.1"/>
    </source>
</evidence>
<keyword evidence="1" id="KW-1133">Transmembrane helix</keyword>
<reference evidence="2" key="1">
    <citation type="submission" date="2021-04" db="EMBL/GenBank/DDBJ databases">
        <authorList>
            <person name="Chebbi M.A.C M."/>
        </authorList>
    </citation>
    <scope>NUCLEOTIDE SEQUENCE</scope>
</reference>
<dbReference type="OrthoDB" id="10394999at2759"/>
<gene>
    <name evidence="2" type="ORF">HICCMSTLAB_LOCUS9117</name>
</gene>
<protein>
    <submittedName>
        <fullName evidence="2">Uncharacterized protein</fullName>
    </submittedName>
</protein>
<feature type="transmembrane region" description="Helical" evidence="1">
    <location>
        <begin position="6"/>
        <end position="22"/>
    </location>
</feature>
<evidence type="ECO:0000256" key="1">
    <source>
        <dbReference type="SAM" id="Phobius"/>
    </source>
</evidence>
<organism evidence="2 3">
    <name type="scientific">Cotesia congregata</name>
    <name type="common">Parasitoid wasp</name>
    <name type="synonym">Apanteles congregatus</name>
    <dbReference type="NCBI Taxonomy" id="51543"/>
    <lineage>
        <taxon>Eukaryota</taxon>
        <taxon>Metazoa</taxon>
        <taxon>Ecdysozoa</taxon>
        <taxon>Arthropoda</taxon>
        <taxon>Hexapoda</taxon>
        <taxon>Insecta</taxon>
        <taxon>Pterygota</taxon>
        <taxon>Neoptera</taxon>
        <taxon>Endopterygota</taxon>
        <taxon>Hymenoptera</taxon>
        <taxon>Apocrita</taxon>
        <taxon>Ichneumonoidea</taxon>
        <taxon>Braconidae</taxon>
        <taxon>Microgastrinae</taxon>
        <taxon>Cotesia</taxon>
    </lineage>
</organism>
<dbReference type="Proteomes" id="UP000786811">
    <property type="component" value="Unassembled WGS sequence"/>
</dbReference>
<accession>A0A8J2HG43</accession>
<keyword evidence="1" id="KW-0812">Transmembrane</keyword>
<comment type="caution">
    <text evidence="2">The sequence shown here is derived from an EMBL/GenBank/DDBJ whole genome shotgun (WGS) entry which is preliminary data.</text>
</comment>
<name>A0A8J2HG43_COTCN</name>
<keyword evidence="1" id="KW-0472">Membrane</keyword>
<dbReference type="AlphaFoldDB" id="A0A8J2HG43"/>
<keyword evidence="3" id="KW-1185">Reference proteome</keyword>
<evidence type="ECO:0000313" key="3">
    <source>
        <dbReference type="Proteomes" id="UP000786811"/>
    </source>
</evidence>
<proteinExistence type="predicted"/>
<sequence>MQYIFIVFTKIICNFFALEILCKFINMAKLEAKIFLALCIISLMSSVVSSCYKAGQWCYDGDSNKCCPNGYNDKIAPDQRQVYRCLHRHYRHGSPSDIITCERSNLRKFRYN</sequence>
<dbReference type="EMBL" id="CAJNRD030001122">
    <property type="protein sequence ID" value="CAG5099554.1"/>
    <property type="molecule type" value="Genomic_DNA"/>
</dbReference>